<dbReference type="Pfam" id="PF00670">
    <property type="entry name" value="AdoHcyase_NAD"/>
    <property type="match status" value="1"/>
</dbReference>
<evidence type="ECO:0000256" key="5">
    <source>
        <dbReference type="ARBA" id="ARBA00023027"/>
    </source>
</evidence>
<dbReference type="InterPro" id="IPR015878">
    <property type="entry name" value="Ado_hCys_hydrolase_NAD-bd"/>
</dbReference>
<dbReference type="SUPFAM" id="SSF51735">
    <property type="entry name" value="NAD(P)-binding Rossmann-fold domains"/>
    <property type="match status" value="1"/>
</dbReference>
<evidence type="ECO:0000256" key="2">
    <source>
        <dbReference type="ARBA" id="ARBA00022490"/>
    </source>
</evidence>
<dbReference type="NCBIfam" id="TIGR00936">
    <property type="entry name" value="ahcY"/>
    <property type="match status" value="1"/>
</dbReference>
<dbReference type="RefSeq" id="WP_108449994.1">
    <property type="nucleotide sequence ID" value="NZ_CP098827.1"/>
</dbReference>
<evidence type="ECO:0000256" key="8">
    <source>
        <dbReference type="PIRSR" id="PIRSR001109-2"/>
    </source>
</evidence>
<dbReference type="PANTHER" id="PTHR23420">
    <property type="entry name" value="ADENOSYLHOMOCYSTEINASE"/>
    <property type="match status" value="1"/>
</dbReference>
<keyword evidence="2 6" id="KW-0963">Cytoplasm</keyword>
<keyword evidence="3 6" id="KW-0554">One-carbon metabolism</keyword>
<feature type="binding site" evidence="6 8">
    <location>
        <begin position="170"/>
        <end position="172"/>
    </location>
    <ligand>
        <name>NAD(+)</name>
        <dbReference type="ChEBI" id="CHEBI:57540"/>
    </ligand>
</feature>
<comment type="subcellular location">
    <subcellularLocation>
        <location evidence="6">Cytoplasm</location>
    </subcellularLocation>
</comment>
<feature type="binding site" evidence="6 7">
    <location>
        <position position="69"/>
    </location>
    <ligand>
        <name>substrate</name>
    </ligand>
</feature>
<keyword evidence="5 6" id="KW-0520">NAD</keyword>
<dbReference type="SMART" id="SM00997">
    <property type="entry name" value="AdoHcyase_NAD"/>
    <property type="match status" value="1"/>
</dbReference>
<dbReference type="EMBL" id="CP098827">
    <property type="protein sequence ID" value="XBO71418.1"/>
    <property type="molecule type" value="Genomic_DNA"/>
</dbReference>
<dbReference type="GO" id="GO:0071269">
    <property type="term" value="P:L-homocysteine biosynthetic process"/>
    <property type="evidence" value="ECO:0007669"/>
    <property type="project" value="UniProtKB-UniRule"/>
</dbReference>
<evidence type="ECO:0000256" key="3">
    <source>
        <dbReference type="ARBA" id="ARBA00022563"/>
    </source>
</evidence>
<evidence type="ECO:0000256" key="6">
    <source>
        <dbReference type="HAMAP-Rule" id="MF_00563"/>
    </source>
</evidence>
<protein>
    <recommendedName>
        <fullName evidence="6">Adenosylhomocysteinase</fullName>
        <ecNumber evidence="6">3.13.2.1</ecNumber>
    </recommendedName>
    <alternativeName>
        <fullName evidence="6">S-adenosyl-L-homocysteine hydrolase</fullName>
        <shortName evidence="6">AdoHcyase</shortName>
    </alternativeName>
</protein>
<evidence type="ECO:0000256" key="1">
    <source>
        <dbReference type="ARBA" id="ARBA00007122"/>
    </source>
</evidence>
<feature type="binding site" evidence="8">
    <location>
        <position position="388"/>
    </location>
    <ligand>
        <name>NAD(+)</name>
        <dbReference type="ChEBI" id="CHEBI:57540"/>
    </ligand>
</feature>
<feature type="binding site" evidence="8">
    <location>
        <begin position="235"/>
        <end position="240"/>
    </location>
    <ligand>
        <name>NAD(+)</name>
        <dbReference type="ChEBI" id="CHEBI:57540"/>
    </ligand>
</feature>
<dbReference type="GO" id="GO:0033353">
    <property type="term" value="P:S-adenosylmethionine cycle"/>
    <property type="evidence" value="ECO:0007669"/>
    <property type="project" value="TreeGrafter"/>
</dbReference>
<dbReference type="InterPro" id="IPR036291">
    <property type="entry name" value="NAD(P)-bd_dom_sf"/>
</dbReference>
<dbReference type="InterPro" id="IPR042172">
    <property type="entry name" value="Adenosylhomocyst_ase-like_sf"/>
</dbReference>
<feature type="binding site" evidence="6 8">
    <location>
        <begin position="325"/>
        <end position="327"/>
    </location>
    <ligand>
        <name>NAD(+)</name>
        <dbReference type="ChEBI" id="CHEBI:57540"/>
    </ligand>
</feature>
<comment type="pathway">
    <text evidence="6 9">Amino-acid biosynthesis; L-homocysteine biosynthesis; L-homocysteine from S-adenosyl-L-homocysteine: step 1/1.</text>
</comment>
<dbReference type="Pfam" id="PF05221">
    <property type="entry name" value="AdoHcyase"/>
    <property type="match status" value="2"/>
</dbReference>
<dbReference type="Gene3D" id="3.40.50.1480">
    <property type="entry name" value="Adenosylhomocysteinase-like"/>
    <property type="match status" value="3"/>
</dbReference>
<dbReference type="FunFam" id="3.40.50.1480:FF:000006">
    <property type="entry name" value="Adenosylhomocysteinase"/>
    <property type="match status" value="1"/>
</dbReference>
<feature type="binding site" evidence="6">
    <location>
        <begin position="233"/>
        <end position="238"/>
    </location>
    <ligand>
        <name>NAD(+)</name>
        <dbReference type="ChEBI" id="CHEBI:57540"/>
    </ligand>
</feature>
<evidence type="ECO:0000256" key="7">
    <source>
        <dbReference type="PIRSR" id="PIRSR001109-1"/>
    </source>
</evidence>
<comment type="catalytic activity">
    <reaction evidence="6 9">
        <text>S-adenosyl-L-homocysteine + H2O = L-homocysteine + adenosine</text>
        <dbReference type="Rhea" id="RHEA:21708"/>
        <dbReference type="ChEBI" id="CHEBI:15377"/>
        <dbReference type="ChEBI" id="CHEBI:16335"/>
        <dbReference type="ChEBI" id="CHEBI:57856"/>
        <dbReference type="ChEBI" id="CHEBI:58199"/>
        <dbReference type="EC" id="3.13.2.1"/>
    </reaction>
</comment>
<dbReference type="EC" id="3.13.2.1" evidence="6"/>
<feature type="binding site" evidence="6 7">
    <location>
        <position position="169"/>
    </location>
    <ligand>
        <name>substrate</name>
    </ligand>
</feature>
<feature type="binding site" evidence="6 8">
    <location>
        <position position="256"/>
    </location>
    <ligand>
        <name>NAD(+)</name>
        <dbReference type="ChEBI" id="CHEBI:57540"/>
    </ligand>
</feature>
<feature type="binding site" evidence="6">
    <location>
        <position position="204"/>
    </location>
    <ligand>
        <name>NAD(+)</name>
        <dbReference type="ChEBI" id="CHEBI:57540"/>
    </ligand>
</feature>
<feature type="binding site" evidence="6 8">
    <location>
        <position position="381"/>
    </location>
    <ligand>
        <name>NAD(+)</name>
        <dbReference type="ChEBI" id="CHEBI:57540"/>
    </ligand>
</feature>
<keyword evidence="4 6" id="KW-0378">Hydrolase</keyword>
<dbReference type="HAMAP" id="MF_00563">
    <property type="entry name" value="AdoHcyase"/>
    <property type="match status" value="1"/>
</dbReference>
<dbReference type="AlphaFoldDB" id="A0AAU7KK12"/>
<dbReference type="PIRSF" id="PIRSF001109">
    <property type="entry name" value="Ad_hcy_hydrolase"/>
    <property type="match status" value="1"/>
</dbReference>
<evidence type="ECO:0000256" key="4">
    <source>
        <dbReference type="ARBA" id="ARBA00022801"/>
    </source>
</evidence>
<sequence>MTPTEASQRAQWAQRQGDYRVADIGLADWGRREIRIAESEMPALMSLRARYREVQPLKGARIAGCIHMTIQTAVLIETLVDLGASVRWSSCNIFSTQDHAAAAIAAAGIPVFAWKGESEDEFWWCIEQTVDGADGWTPNLVLDDGGDLTLLLHERHPDKLDAIHGISEETTTGVHRLLEMLRAGTLKVPAINVNDAVTKSKNDNKYGCRHSLNDAIKRGLDHLLAGKQALVMGYGDVGKGSAASLRQEGMIVRVAEIDPICAMQACMDGFEVVSPYRGGVNRGVDSLDLELLGKTDLVVTCTGNIGACDAAMLGALKNGAVVCNIGHFDSEIDTAYMRKQWLWEEVKPQVHKIYRDAGPGQTYDPDSRNVIYLLAEGRLVNLGNATGHPSRVMDGSFANQVLAQMHLYARRFAELGADERDGMIDVTVLPRHLDEEVARYMVEGFGGVITQLTEAQSEYVGVPVEGPYKPDHYRY</sequence>
<accession>A0AAU7KK12</accession>
<dbReference type="PROSITE" id="PS00738">
    <property type="entry name" value="ADOHCYASE_1"/>
    <property type="match status" value="1"/>
</dbReference>
<comment type="cofactor">
    <cofactor evidence="6 8 9">
        <name>NAD(+)</name>
        <dbReference type="ChEBI" id="CHEBI:57540"/>
    </cofactor>
    <text evidence="6 8 9">Binds 1 NAD(+) per subunit.</text>
</comment>
<dbReference type="InterPro" id="IPR000043">
    <property type="entry name" value="Adenosylhomocysteinase-like"/>
</dbReference>
<feature type="binding site" evidence="6 7">
    <location>
        <position position="203"/>
    </location>
    <ligand>
        <name>substrate</name>
    </ligand>
</feature>
<evidence type="ECO:0000259" key="11">
    <source>
        <dbReference type="SMART" id="SM00997"/>
    </source>
</evidence>
<dbReference type="NCBIfam" id="NF004005">
    <property type="entry name" value="PRK05476.2-3"/>
    <property type="match status" value="1"/>
</dbReference>
<dbReference type="Gene3D" id="3.40.50.720">
    <property type="entry name" value="NAD(P)-binding Rossmann-like Domain"/>
    <property type="match status" value="1"/>
</dbReference>
<dbReference type="PROSITE" id="PS00739">
    <property type="entry name" value="ADOHCYASE_2"/>
    <property type="match status" value="1"/>
</dbReference>
<feature type="binding site" evidence="6">
    <location>
        <position position="304"/>
    </location>
    <ligand>
        <name>NAD(+)</name>
        <dbReference type="ChEBI" id="CHEBI:57540"/>
    </ligand>
</feature>
<reference evidence="12" key="1">
    <citation type="submission" date="2022-06" db="EMBL/GenBank/DDBJ databases">
        <title>A novel DMS-producing enzyme.</title>
        <authorList>
            <person name="Zhang Y."/>
        </authorList>
    </citation>
    <scope>NUCLEOTIDE SEQUENCE</scope>
    <source>
        <strain evidence="12">RT37</strain>
    </source>
</reference>
<dbReference type="GO" id="GO:0004013">
    <property type="term" value="F:adenosylhomocysteinase activity"/>
    <property type="evidence" value="ECO:0007669"/>
    <property type="project" value="UniProtKB-UniRule"/>
</dbReference>
<proteinExistence type="inferred from homology"/>
<comment type="function">
    <text evidence="6">May play a key role in the regulation of the intracellular concentration of adenosylhomocysteine.</text>
</comment>
<dbReference type="SUPFAM" id="SSF52283">
    <property type="entry name" value="Formate/glycerate dehydrogenase catalytic domain-like"/>
    <property type="match status" value="1"/>
</dbReference>
<feature type="binding site" evidence="6 7">
    <location>
        <position position="144"/>
    </location>
    <ligand>
        <name>substrate</name>
    </ligand>
</feature>
<comment type="similarity">
    <text evidence="1 6 10">Belongs to the adenosylhomocysteinase family.</text>
</comment>
<name>A0AAU7KK12_9GAMM</name>
<dbReference type="GO" id="GO:0005829">
    <property type="term" value="C:cytosol"/>
    <property type="evidence" value="ECO:0007669"/>
    <property type="project" value="TreeGrafter"/>
</dbReference>
<feature type="binding site" evidence="6 7">
    <location>
        <position position="199"/>
    </location>
    <ligand>
        <name>substrate</name>
    </ligand>
</feature>
<organism evidence="12">
    <name type="scientific">Halomonas sp. RT37</name>
    <dbReference type="NCBI Taxonomy" id="2950872"/>
    <lineage>
        <taxon>Bacteria</taxon>
        <taxon>Pseudomonadati</taxon>
        <taxon>Pseudomonadota</taxon>
        <taxon>Gammaproteobacteria</taxon>
        <taxon>Oceanospirillales</taxon>
        <taxon>Halomonadaceae</taxon>
        <taxon>Halomonas</taxon>
    </lineage>
</organism>
<dbReference type="FunFam" id="3.40.50.1480:FF:000007">
    <property type="entry name" value="Adenosylhomocysteinase"/>
    <property type="match status" value="1"/>
</dbReference>
<evidence type="ECO:0000313" key="12">
    <source>
        <dbReference type="EMBL" id="XBO71418.1"/>
    </source>
</evidence>
<evidence type="ECO:0000256" key="10">
    <source>
        <dbReference type="RuleBase" id="RU004166"/>
    </source>
</evidence>
<evidence type="ECO:0000256" key="9">
    <source>
        <dbReference type="RuleBase" id="RU000548"/>
    </source>
</evidence>
<dbReference type="InterPro" id="IPR020082">
    <property type="entry name" value="S-Ado-L-homoCys_hydrolase_CS"/>
</dbReference>
<dbReference type="PANTHER" id="PTHR23420:SF0">
    <property type="entry name" value="ADENOSYLHOMOCYSTEINASE"/>
    <property type="match status" value="1"/>
</dbReference>
<dbReference type="SMART" id="SM00996">
    <property type="entry name" value="AdoHcyase"/>
    <property type="match status" value="1"/>
</dbReference>
<feature type="domain" description="S-adenosyl-L-homocysteine hydrolase NAD binding" evidence="11">
    <location>
        <begin position="204"/>
        <end position="387"/>
    </location>
</feature>
<dbReference type="CDD" id="cd00401">
    <property type="entry name" value="SAHH"/>
    <property type="match status" value="1"/>
</dbReference>
<gene>
    <name evidence="6 12" type="primary">ahcY</name>
    <name evidence="12" type="ORF">NFG58_01465</name>
</gene>
<dbReference type="GO" id="GO:0006730">
    <property type="term" value="P:one-carbon metabolic process"/>
    <property type="evidence" value="ECO:0007669"/>
    <property type="project" value="UniProtKB-UniRule"/>
</dbReference>